<keyword evidence="1" id="KW-1133">Transmembrane helix</keyword>
<evidence type="ECO:0000256" key="1">
    <source>
        <dbReference type="SAM" id="Phobius"/>
    </source>
</evidence>
<feature type="transmembrane region" description="Helical" evidence="1">
    <location>
        <begin position="67"/>
        <end position="88"/>
    </location>
</feature>
<keyword evidence="1" id="KW-0472">Membrane</keyword>
<protein>
    <submittedName>
        <fullName evidence="2">Uncharacterized protein</fullName>
    </submittedName>
</protein>
<keyword evidence="1" id="KW-0812">Transmembrane</keyword>
<evidence type="ECO:0000313" key="2">
    <source>
        <dbReference type="EMBL" id="RHN11908.1"/>
    </source>
</evidence>
<comment type="caution">
    <text evidence="2">The sequence shown here is derived from an EMBL/GenBank/DDBJ whole genome shotgun (WGS) entry which is preliminary data.</text>
</comment>
<sequence>MPDGILAIFLLSKTGIFYKYDMLQWNAGEGIGMKNKIYKKIKKWKARLGEDIFCIVEPNPFLAQMMMFLYGIVGVMLVCDIVLCVSDYHKAGMQEIIKDLPVLVMTLALILFLCWVRKSTLTEVAAGAHKIGTKTGTLGRCRIFTWDEVVSKKEFFERVTFYGKKGKKLFAVSKQYAGYESFLQMYLDHVMIKRNQTAVKSGERR</sequence>
<organism evidence="2 3">
    <name type="scientific">Roseburia intestinalis</name>
    <dbReference type="NCBI Taxonomy" id="166486"/>
    <lineage>
        <taxon>Bacteria</taxon>
        <taxon>Bacillati</taxon>
        <taxon>Bacillota</taxon>
        <taxon>Clostridia</taxon>
        <taxon>Lachnospirales</taxon>
        <taxon>Lachnospiraceae</taxon>
        <taxon>Roseburia</taxon>
    </lineage>
</organism>
<dbReference type="Proteomes" id="UP000283586">
    <property type="component" value="Unassembled WGS sequence"/>
</dbReference>
<gene>
    <name evidence="2" type="ORF">DWZ31_00190</name>
</gene>
<name>A0A3R6KCY9_9FIRM</name>
<reference evidence="2 3" key="1">
    <citation type="submission" date="2018-08" db="EMBL/GenBank/DDBJ databases">
        <title>A genome reference for cultivated species of the human gut microbiota.</title>
        <authorList>
            <person name="Zou Y."/>
            <person name="Xue W."/>
            <person name="Luo G."/>
        </authorList>
    </citation>
    <scope>NUCLEOTIDE SEQUENCE [LARGE SCALE GENOMIC DNA]</scope>
    <source>
        <strain evidence="2 3">AF31-21AC</strain>
    </source>
</reference>
<accession>A0A3R6KCY9</accession>
<dbReference type="AlphaFoldDB" id="A0A3R6KCY9"/>
<proteinExistence type="predicted"/>
<evidence type="ECO:0000313" key="3">
    <source>
        <dbReference type="Proteomes" id="UP000283586"/>
    </source>
</evidence>
<dbReference type="EMBL" id="QRQN01000001">
    <property type="protein sequence ID" value="RHN11908.1"/>
    <property type="molecule type" value="Genomic_DNA"/>
</dbReference>